<dbReference type="PANTHER" id="PTHR45927">
    <property type="entry name" value="LYSM-DOMAIN RECEPTOR-LIKE KINASE-RELATED"/>
    <property type="match status" value="1"/>
</dbReference>
<name>A0A2N9E3J8_FAGSY</name>
<evidence type="ECO:0000259" key="3">
    <source>
        <dbReference type="Pfam" id="PF07714"/>
    </source>
</evidence>
<dbReference type="InterPro" id="IPR052611">
    <property type="entry name" value="Plant_RLK_LysM"/>
</dbReference>
<dbReference type="InterPro" id="IPR011009">
    <property type="entry name" value="Kinase-like_dom_sf"/>
</dbReference>
<organism evidence="4">
    <name type="scientific">Fagus sylvatica</name>
    <name type="common">Beechnut</name>
    <dbReference type="NCBI Taxonomy" id="28930"/>
    <lineage>
        <taxon>Eukaryota</taxon>
        <taxon>Viridiplantae</taxon>
        <taxon>Streptophyta</taxon>
        <taxon>Embryophyta</taxon>
        <taxon>Tracheophyta</taxon>
        <taxon>Spermatophyta</taxon>
        <taxon>Magnoliopsida</taxon>
        <taxon>eudicotyledons</taxon>
        <taxon>Gunneridae</taxon>
        <taxon>Pentapetalae</taxon>
        <taxon>rosids</taxon>
        <taxon>fabids</taxon>
        <taxon>Fagales</taxon>
        <taxon>Fagaceae</taxon>
        <taxon>Fagus</taxon>
    </lineage>
</organism>
<dbReference type="Gene3D" id="1.10.510.10">
    <property type="entry name" value="Transferase(Phosphotransferase) domain 1"/>
    <property type="match status" value="1"/>
</dbReference>
<keyword evidence="1" id="KW-0812">Transmembrane</keyword>
<reference evidence="4" key="1">
    <citation type="submission" date="2018-02" db="EMBL/GenBank/DDBJ databases">
        <authorList>
            <person name="Cohen D.B."/>
            <person name="Kent A.D."/>
        </authorList>
    </citation>
    <scope>NUCLEOTIDE SEQUENCE</scope>
</reference>
<keyword evidence="2" id="KW-0732">Signal</keyword>
<feature type="domain" description="Serine-threonine/tyrosine-protein kinase catalytic" evidence="3">
    <location>
        <begin position="253"/>
        <end position="311"/>
    </location>
</feature>
<protein>
    <recommendedName>
        <fullName evidence="3">Serine-threonine/tyrosine-protein kinase catalytic domain-containing protein</fullName>
    </recommendedName>
</protein>
<keyword evidence="1" id="KW-1133">Transmembrane helix</keyword>
<proteinExistence type="predicted"/>
<feature type="transmembrane region" description="Helical" evidence="1">
    <location>
        <begin position="155"/>
        <end position="175"/>
    </location>
</feature>
<dbReference type="InterPro" id="IPR001245">
    <property type="entry name" value="Ser-Thr/Tyr_kinase_cat_dom"/>
</dbReference>
<dbReference type="AlphaFoldDB" id="A0A2N9E3J8"/>
<sequence>MEIYFLSSQPLFLLLLLSFTTTHLTAQSTSNNNTGTDFSCSVDSPPSCETYVAYLAQPPTFLEVGNISDLFQFNPDLSPNLLPVDVKVIAPLFCSCPSKSSWLTEQNIIRENKYLSTAVGLPVLIPVSQLPALSQSYPSDKNKSKRQRILIGKSLGGILSVLFFTTLLVYTYCFLKRKKSFKGTHPVQTDKATVTQDKLLLGAGVSDYLGRAILYDIKVFMEATMNLNENCRIGGSVYKAIIDEKVLAIKKFDEDVTEELKILQKVSHVNLVKLMGMSSDSDGNYFLDYEFAENGSLDKWLHSKSSATSSSVVVLHMDSEVEHSTRCGQRLAIHA</sequence>
<dbReference type="EMBL" id="OIVN01000058">
    <property type="protein sequence ID" value="SPC73476.1"/>
    <property type="molecule type" value="Genomic_DNA"/>
</dbReference>
<accession>A0A2N9E3J8</accession>
<keyword evidence="1" id="KW-0472">Membrane</keyword>
<feature type="chain" id="PRO_5014776753" description="Serine-threonine/tyrosine-protein kinase catalytic domain-containing protein" evidence="2">
    <location>
        <begin position="27"/>
        <end position="335"/>
    </location>
</feature>
<feature type="signal peptide" evidence="2">
    <location>
        <begin position="1"/>
        <end position="26"/>
    </location>
</feature>
<gene>
    <name evidence="4" type="ORF">FSB_LOCUS1358</name>
</gene>
<dbReference type="GO" id="GO:0004672">
    <property type="term" value="F:protein kinase activity"/>
    <property type="evidence" value="ECO:0007669"/>
    <property type="project" value="InterPro"/>
</dbReference>
<evidence type="ECO:0000256" key="2">
    <source>
        <dbReference type="SAM" id="SignalP"/>
    </source>
</evidence>
<evidence type="ECO:0000256" key="1">
    <source>
        <dbReference type="SAM" id="Phobius"/>
    </source>
</evidence>
<dbReference type="PANTHER" id="PTHR45927:SF2">
    <property type="entry name" value="SERINE_THREONINE RECEPTOR-LIKE KINASE NFP"/>
    <property type="match status" value="1"/>
</dbReference>
<dbReference type="SUPFAM" id="SSF56112">
    <property type="entry name" value="Protein kinase-like (PK-like)"/>
    <property type="match status" value="1"/>
</dbReference>
<evidence type="ECO:0000313" key="4">
    <source>
        <dbReference type="EMBL" id="SPC73476.1"/>
    </source>
</evidence>
<dbReference type="Pfam" id="PF07714">
    <property type="entry name" value="PK_Tyr_Ser-Thr"/>
    <property type="match status" value="1"/>
</dbReference>